<keyword evidence="3" id="KW-1185">Reference proteome</keyword>
<dbReference type="InParanoid" id="A0A286UGM4"/>
<reference evidence="2 3" key="1">
    <citation type="journal article" date="2017" name="Mol. Ecol.">
        <title>Comparative and population genomic landscape of Phellinus noxius: A hypervariable fungus causing root rot in trees.</title>
        <authorList>
            <person name="Chung C.L."/>
            <person name="Lee T.J."/>
            <person name="Akiba M."/>
            <person name="Lee H.H."/>
            <person name="Kuo T.H."/>
            <person name="Liu D."/>
            <person name="Ke H.M."/>
            <person name="Yokoi T."/>
            <person name="Roa M.B."/>
            <person name="Lu M.J."/>
            <person name="Chang Y.Y."/>
            <person name="Ann P.J."/>
            <person name="Tsai J.N."/>
            <person name="Chen C.Y."/>
            <person name="Tzean S.S."/>
            <person name="Ota Y."/>
            <person name="Hattori T."/>
            <person name="Sahashi N."/>
            <person name="Liou R.F."/>
            <person name="Kikuchi T."/>
            <person name="Tsai I.J."/>
        </authorList>
    </citation>
    <scope>NUCLEOTIDE SEQUENCE [LARGE SCALE GENOMIC DNA]</scope>
    <source>
        <strain evidence="2 3">FFPRI411160</strain>
    </source>
</reference>
<gene>
    <name evidence="2" type="ORF">PNOK_0561900</name>
</gene>
<dbReference type="OrthoDB" id="5876637at2759"/>
<feature type="compositionally biased region" description="Acidic residues" evidence="1">
    <location>
        <begin position="147"/>
        <end position="156"/>
    </location>
</feature>
<accession>A0A286UGM4</accession>
<proteinExistence type="predicted"/>
<protein>
    <submittedName>
        <fullName evidence="2">Uncharacterized protein</fullName>
    </submittedName>
</protein>
<name>A0A286UGM4_9AGAM</name>
<evidence type="ECO:0000313" key="3">
    <source>
        <dbReference type="Proteomes" id="UP000217199"/>
    </source>
</evidence>
<dbReference type="PANTHER" id="PTHR21838">
    <property type="entry name" value="COILED-COIL DOMAIN-CONTAINING PROTEIN 137"/>
    <property type="match status" value="1"/>
</dbReference>
<dbReference type="Proteomes" id="UP000217199">
    <property type="component" value="Unassembled WGS sequence"/>
</dbReference>
<feature type="compositionally biased region" description="Basic and acidic residues" evidence="1">
    <location>
        <begin position="9"/>
        <end position="21"/>
    </location>
</feature>
<dbReference type="AlphaFoldDB" id="A0A286UGM4"/>
<evidence type="ECO:0000313" key="2">
    <source>
        <dbReference type="EMBL" id="PAV18776.1"/>
    </source>
</evidence>
<dbReference type="EMBL" id="NBII01000005">
    <property type="protein sequence ID" value="PAV18776.1"/>
    <property type="molecule type" value="Genomic_DNA"/>
</dbReference>
<sequence>MPHKRAKRSIREKERAERKSDLAPTNLTSSNEDIPKSMARIINAEAIQSAYRAKKRAAEEGGEDGDGNGKKRKKRRKEEESAAARNSLKIKPGESLKHFKRRVEDDMRPMIRTAMKDTTSISKQKFKESVKDSKDSDKKGKGKSSGNDEDEEDDEGQSTSSKSKKKNAGGRRSASPEFAQNSSSAPKRLNDIAQAPPQFNSTPRLQRLVQKAKEKKSKEVDDDENDDADGIVSAQQKRMMELEREKAINRYRSLKEAKLKDRQTSG</sequence>
<dbReference type="GO" id="GO:0005634">
    <property type="term" value="C:nucleus"/>
    <property type="evidence" value="ECO:0007669"/>
    <property type="project" value="TreeGrafter"/>
</dbReference>
<dbReference type="STRING" id="2282107.A0A286UGM4"/>
<feature type="compositionally biased region" description="Acidic residues" evidence="1">
    <location>
        <begin position="220"/>
        <end position="229"/>
    </location>
</feature>
<feature type="region of interest" description="Disordered" evidence="1">
    <location>
        <begin position="1"/>
        <end position="36"/>
    </location>
</feature>
<evidence type="ECO:0000256" key="1">
    <source>
        <dbReference type="SAM" id="MobiDB-lite"/>
    </source>
</evidence>
<feature type="compositionally biased region" description="Basic and acidic residues" evidence="1">
    <location>
        <begin position="91"/>
        <end position="109"/>
    </location>
</feature>
<feature type="compositionally biased region" description="Polar residues" evidence="1">
    <location>
        <begin position="23"/>
        <end position="32"/>
    </location>
</feature>
<feature type="compositionally biased region" description="Basic and acidic residues" evidence="1">
    <location>
        <begin position="125"/>
        <end position="139"/>
    </location>
</feature>
<dbReference type="PANTHER" id="PTHR21838:SF2">
    <property type="entry name" value="COILED-COIL DOMAIN-CONTAINING PROTEIN 137"/>
    <property type="match status" value="1"/>
</dbReference>
<feature type="region of interest" description="Disordered" evidence="1">
    <location>
        <begin position="50"/>
        <end position="237"/>
    </location>
</feature>
<organism evidence="2 3">
    <name type="scientific">Pyrrhoderma noxium</name>
    <dbReference type="NCBI Taxonomy" id="2282107"/>
    <lineage>
        <taxon>Eukaryota</taxon>
        <taxon>Fungi</taxon>
        <taxon>Dikarya</taxon>
        <taxon>Basidiomycota</taxon>
        <taxon>Agaricomycotina</taxon>
        <taxon>Agaricomycetes</taxon>
        <taxon>Hymenochaetales</taxon>
        <taxon>Hymenochaetaceae</taxon>
        <taxon>Pyrrhoderma</taxon>
    </lineage>
</organism>
<dbReference type="InterPro" id="IPR026680">
    <property type="entry name" value="CCDC137"/>
</dbReference>
<comment type="caution">
    <text evidence="2">The sequence shown here is derived from an EMBL/GenBank/DDBJ whole genome shotgun (WGS) entry which is preliminary data.</text>
</comment>